<proteinExistence type="predicted"/>
<feature type="transmembrane region" description="Helical" evidence="2">
    <location>
        <begin position="33"/>
        <end position="52"/>
    </location>
</feature>
<dbReference type="InterPro" id="IPR017195">
    <property type="entry name" value="ABC_thiamin-permease_prd"/>
</dbReference>
<gene>
    <name evidence="3" type="ORF">GCM10025868_25160</name>
</gene>
<evidence type="ECO:0000256" key="2">
    <source>
        <dbReference type="SAM" id="Phobius"/>
    </source>
</evidence>
<comment type="caution">
    <text evidence="3">The sequence shown here is derived from an EMBL/GenBank/DDBJ whole genome shotgun (WGS) entry which is preliminary data.</text>
</comment>
<feature type="region of interest" description="Disordered" evidence="1">
    <location>
        <begin position="186"/>
        <end position="246"/>
    </location>
</feature>
<protein>
    <submittedName>
        <fullName evidence="3">Uncharacterized protein</fullName>
    </submittedName>
</protein>
<keyword evidence="2" id="KW-0472">Membrane</keyword>
<feature type="transmembrane region" description="Helical" evidence="2">
    <location>
        <begin position="126"/>
        <end position="149"/>
    </location>
</feature>
<keyword evidence="4" id="KW-1185">Reference proteome</keyword>
<dbReference type="EMBL" id="BSUZ01000001">
    <property type="protein sequence ID" value="GMA87266.1"/>
    <property type="molecule type" value="Genomic_DNA"/>
</dbReference>
<feature type="transmembrane region" description="Helical" evidence="2">
    <location>
        <begin position="67"/>
        <end position="87"/>
    </location>
</feature>
<dbReference type="Pfam" id="PF09819">
    <property type="entry name" value="ABC_cobalt"/>
    <property type="match status" value="1"/>
</dbReference>
<organism evidence="3 4">
    <name type="scientific">Angustibacter aerolatus</name>
    <dbReference type="NCBI Taxonomy" id="1162965"/>
    <lineage>
        <taxon>Bacteria</taxon>
        <taxon>Bacillati</taxon>
        <taxon>Actinomycetota</taxon>
        <taxon>Actinomycetes</taxon>
        <taxon>Kineosporiales</taxon>
        <taxon>Kineosporiaceae</taxon>
    </lineage>
</organism>
<feature type="transmembrane region" description="Helical" evidence="2">
    <location>
        <begin position="94"/>
        <end position="114"/>
    </location>
</feature>
<keyword evidence="2" id="KW-1133">Transmembrane helix</keyword>
<dbReference type="Proteomes" id="UP001157017">
    <property type="component" value="Unassembled WGS sequence"/>
</dbReference>
<reference evidence="4" key="1">
    <citation type="journal article" date="2019" name="Int. J. Syst. Evol. Microbiol.">
        <title>The Global Catalogue of Microorganisms (GCM) 10K type strain sequencing project: providing services to taxonomists for standard genome sequencing and annotation.</title>
        <authorList>
            <consortium name="The Broad Institute Genomics Platform"/>
            <consortium name="The Broad Institute Genome Sequencing Center for Infectious Disease"/>
            <person name="Wu L."/>
            <person name="Ma J."/>
        </authorList>
    </citation>
    <scope>NUCLEOTIDE SEQUENCE [LARGE SCALE GENOMIC DNA]</scope>
    <source>
        <strain evidence="4">NBRC 108730</strain>
    </source>
</reference>
<evidence type="ECO:0000313" key="3">
    <source>
        <dbReference type="EMBL" id="GMA87266.1"/>
    </source>
</evidence>
<evidence type="ECO:0000313" key="4">
    <source>
        <dbReference type="Proteomes" id="UP001157017"/>
    </source>
</evidence>
<keyword evidence="2" id="KW-0812">Transmembrane</keyword>
<evidence type="ECO:0000256" key="1">
    <source>
        <dbReference type="SAM" id="MobiDB-lite"/>
    </source>
</evidence>
<name>A0ABQ6JGB5_9ACTN</name>
<accession>A0ABQ6JGB5</accession>
<sequence>MTTSTSPDPLRQDADRDADRLAATRPSGPPRTALVVGAVAVVAGLLIVLVGLPDSGSLFGTPLHDLTVPLALVVGLGGLWVAGSLAANRAGWRVVDIVVASVLGVAGGLLFALWNANYATISAPLSAVPAVALLGGVWLLPAVLGGLVIRKPGAATYAEPGGCGAVGADRQPVGLLGRLVRPARGPRRRDRLRAAALPPLRPADRDAGRRRDRRGHLQPATCCSRTRRRPPGSRPCTPSAWPCPAP</sequence>